<dbReference type="KEGG" id="kak:Kalk_05780"/>
<protein>
    <submittedName>
        <fullName evidence="2">Uncharacterized protein</fullName>
    </submittedName>
</protein>
<dbReference type="RefSeq" id="WP_101893298.1">
    <property type="nucleotide sequence ID" value="NZ_CP022684.1"/>
</dbReference>
<keyword evidence="3" id="KW-1185">Reference proteome</keyword>
<accession>A0A2K9LIF5</accession>
<feature type="chain" id="PRO_5014739663" evidence="1">
    <location>
        <begin position="30"/>
        <end position="111"/>
    </location>
</feature>
<proteinExistence type="predicted"/>
<dbReference type="Proteomes" id="UP000235116">
    <property type="component" value="Chromosome"/>
</dbReference>
<name>A0A2K9LIF5_9GAMM</name>
<evidence type="ECO:0000313" key="2">
    <source>
        <dbReference type="EMBL" id="AUM11961.1"/>
    </source>
</evidence>
<sequence>MKKLITKHMGMAVWLLICCSVCASLPVRAAIDEFNGPTEEQMRVDEVKNEVVLYQRIDQRRLSTASGIVDVPPLVTLIDERPPEEWYVKKDAKVVFYYTNDLELVRVLISE</sequence>
<evidence type="ECO:0000256" key="1">
    <source>
        <dbReference type="SAM" id="SignalP"/>
    </source>
</evidence>
<reference evidence="3" key="1">
    <citation type="submission" date="2017-08" db="EMBL/GenBank/DDBJ databases">
        <title>Direct submision.</title>
        <authorList>
            <person name="Kim S.-J."/>
            <person name="Rhee S.-K."/>
        </authorList>
    </citation>
    <scope>NUCLEOTIDE SEQUENCE [LARGE SCALE GENOMIC DNA]</scope>
    <source>
        <strain evidence="3">GI5</strain>
    </source>
</reference>
<evidence type="ECO:0000313" key="3">
    <source>
        <dbReference type="Proteomes" id="UP000235116"/>
    </source>
</evidence>
<gene>
    <name evidence="2" type="ORF">Kalk_05780</name>
</gene>
<feature type="signal peptide" evidence="1">
    <location>
        <begin position="1"/>
        <end position="29"/>
    </location>
</feature>
<organism evidence="2 3">
    <name type="scientific">Ketobacter alkanivorans</name>
    <dbReference type="NCBI Taxonomy" id="1917421"/>
    <lineage>
        <taxon>Bacteria</taxon>
        <taxon>Pseudomonadati</taxon>
        <taxon>Pseudomonadota</taxon>
        <taxon>Gammaproteobacteria</taxon>
        <taxon>Pseudomonadales</taxon>
        <taxon>Ketobacteraceae</taxon>
        <taxon>Ketobacter</taxon>
    </lineage>
</organism>
<keyword evidence="1" id="KW-0732">Signal</keyword>
<dbReference type="EMBL" id="CP022684">
    <property type="protein sequence ID" value="AUM11961.1"/>
    <property type="molecule type" value="Genomic_DNA"/>
</dbReference>
<dbReference type="AlphaFoldDB" id="A0A2K9LIF5"/>